<keyword evidence="7" id="KW-1133">Transmembrane helix</keyword>
<reference evidence="10" key="1">
    <citation type="submission" date="2018-02" db="EMBL/GenBank/DDBJ databases">
        <authorList>
            <person name="Clavel T."/>
            <person name="Strowig T."/>
        </authorList>
    </citation>
    <scope>NUCLEOTIDE SEQUENCE [LARGE SCALE GENOMIC DNA]</scope>
    <source>
        <strain evidence="10">DSM 103720</strain>
    </source>
</reference>
<keyword evidence="7" id="KW-0472">Membrane</keyword>
<accession>A0A2V1IKV7</accession>
<dbReference type="GO" id="GO:0051539">
    <property type="term" value="F:4 iron, 4 sulfur cluster binding"/>
    <property type="evidence" value="ECO:0007669"/>
    <property type="project" value="UniProtKB-KW"/>
</dbReference>
<keyword evidence="2" id="KW-0004">4Fe-4S</keyword>
<protein>
    <submittedName>
        <fullName evidence="9">4Fe-4S binding protein</fullName>
    </submittedName>
</protein>
<dbReference type="Gene3D" id="3.30.70.20">
    <property type="match status" value="1"/>
</dbReference>
<feature type="transmembrane region" description="Helical" evidence="7">
    <location>
        <begin position="118"/>
        <end position="138"/>
    </location>
</feature>
<dbReference type="PANTHER" id="PTHR30176:SF3">
    <property type="entry name" value="FERREDOXIN-TYPE PROTEIN NAPH"/>
    <property type="match status" value="1"/>
</dbReference>
<proteinExistence type="predicted"/>
<keyword evidence="6" id="KW-0411">Iron-sulfur</keyword>
<keyword evidence="10" id="KW-1185">Reference proteome</keyword>
<dbReference type="InterPro" id="IPR017900">
    <property type="entry name" value="4Fe4S_Fe_S_CS"/>
</dbReference>
<keyword evidence="5" id="KW-0408">Iron</keyword>
<feature type="transmembrane region" description="Helical" evidence="7">
    <location>
        <begin position="87"/>
        <end position="109"/>
    </location>
</feature>
<dbReference type="Pfam" id="PF12801">
    <property type="entry name" value="Fer4_5"/>
    <property type="match status" value="2"/>
</dbReference>
<gene>
    <name evidence="9" type="ORF">C5O23_04650</name>
</gene>
<evidence type="ECO:0000256" key="7">
    <source>
        <dbReference type="SAM" id="Phobius"/>
    </source>
</evidence>
<dbReference type="GeneID" id="82525633"/>
<evidence type="ECO:0000313" key="10">
    <source>
        <dbReference type="Proteomes" id="UP000244905"/>
    </source>
</evidence>
<evidence type="ECO:0000256" key="5">
    <source>
        <dbReference type="ARBA" id="ARBA00023004"/>
    </source>
</evidence>
<dbReference type="GO" id="GO:0005886">
    <property type="term" value="C:plasma membrane"/>
    <property type="evidence" value="ECO:0007669"/>
    <property type="project" value="TreeGrafter"/>
</dbReference>
<keyword evidence="3" id="KW-0479">Metal-binding</keyword>
<evidence type="ECO:0000313" key="9">
    <source>
        <dbReference type="EMBL" id="PWB02937.1"/>
    </source>
</evidence>
<evidence type="ECO:0000256" key="3">
    <source>
        <dbReference type="ARBA" id="ARBA00022723"/>
    </source>
</evidence>
<name>A0A2V1IKV7_9BACT</name>
<dbReference type="Pfam" id="PF13187">
    <property type="entry name" value="Fer4_9"/>
    <property type="match status" value="1"/>
</dbReference>
<evidence type="ECO:0000256" key="6">
    <source>
        <dbReference type="ARBA" id="ARBA00023014"/>
    </source>
</evidence>
<dbReference type="AlphaFoldDB" id="A0A2V1IKV7"/>
<comment type="caution">
    <text evidence="9">The sequence shown here is derived from an EMBL/GenBank/DDBJ whole genome shotgun (WGS) entry which is preliminary data.</text>
</comment>
<dbReference type="PROSITE" id="PS51379">
    <property type="entry name" value="4FE4S_FER_2"/>
    <property type="match status" value="2"/>
</dbReference>
<dbReference type="PROSITE" id="PS00198">
    <property type="entry name" value="4FE4S_FER_1"/>
    <property type="match status" value="1"/>
</dbReference>
<dbReference type="InterPro" id="IPR017896">
    <property type="entry name" value="4Fe4S_Fe-S-bd"/>
</dbReference>
<dbReference type="RefSeq" id="WP_107031787.1">
    <property type="nucleotide sequence ID" value="NZ_CAJSYL010000005.1"/>
</dbReference>
<dbReference type="EMBL" id="PUEC01000008">
    <property type="protein sequence ID" value="PWB02937.1"/>
    <property type="molecule type" value="Genomic_DNA"/>
</dbReference>
<dbReference type="GO" id="GO:0046872">
    <property type="term" value="F:metal ion binding"/>
    <property type="evidence" value="ECO:0007669"/>
    <property type="project" value="UniProtKB-KW"/>
</dbReference>
<evidence type="ECO:0000256" key="1">
    <source>
        <dbReference type="ARBA" id="ARBA00022448"/>
    </source>
</evidence>
<evidence type="ECO:0000256" key="4">
    <source>
        <dbReference type="ARBA" id="ARBA00022982"/>
    </source>
</evidence>
<feature type="domain" description="4Fe-4S ferredoxin-type" evidence="8">
    <location>
        <begin position="167"/>
        <end position="196"/>
    </location>
</feature>
<sequence>MAQKRFHRYLPTKGWSLYWILLAYLAIGYFYPAIGLLALVCMIAPVAFSVSRGRWWCGNACPRGNMYDRLLAKYSPHRPIPPFVRTFGFRLFMVLFIFTVFGVQMYFAWGDWNAIGRVFWNIIAITTVVGVTLSFIYAPRTWCSFCPMGTLSSWVAPKKAPYPKAFTSVYVDISCQMKCKSCARVCPMQITPYDSRGSETGYLHADCIKCGKCVASCPLKIMKIKPQNQITDDRSQPKTMSA</sequence>
<keyword evidence="4" id="KW-0249">Electron transport</keyword>
<feature type="transmembrane region" description="Helical" evidence="7">
    <location>
        <begin position="21"/>
        <end position="48"/>
    </location>
</feature>
<organism evidence="9 10">
    <name type="scientific">Duncaniella muris</name>
    <dbReference type="NCBI Taxonomy" id="2094150"/>
    <lineage>
        <taxon>Bacteria</taxon>
        <taxon>Pseudomonadati</taxon>
        <taxon>Bacteroidota</taxon>
        <taxon>Bacteroidia</taxon>
        <taxon>Bacteroidales</taxon>
        <taxon>Muribaculaceae</taxon>
        <taxon>Duncaniella</taxon>
    </lineage>
</organism>
<evidence type="ECO:0000256" key="2">
    <source>
        <dbReference type="ARBA" id="ARBA00022485"/>
    </source>
</evidence>
<dbReference type="Proteomes" id="UP000244905">
    <property type="component" value="Unassembled WGS sequence"/>
</dbReference>
<dbReference type="SUPFAM" id="SSF54862">
    <property type="entry name" value="4Fe-4S ferredoxins"/>
    <property type="match status" value="1"/>
</dbReference>
<dbReference type="PANTHER" id="PTHR30176">
    <property type="entry name" value="FERREDOXIN-TYPE PROTEIN NAPH"/>
    <property type="match status" value="1"/>
</dbReference>
<keyword evidence="7" id="KW-0812">Transmembrane</keyword>
<keyword evidence="1" id="KW-0813">Transport</keyword>
<evidence type="ECO:0000259" key="8">
    <source>
        <dbReference type="PROSITE" id="PS51379"/>
    </source>
</evidence>
<dbReference type="InterPro" id="IPR051684">
    <property type="entry name" value="Electron_Trans/Redox"/>
</dbReference>
<feature type="domain" description="4Fe-4S ferredoxin-type" evidence="8">
    <location>
        <begin position="199"/>
        <end position="227"/>
    </location>
</feature>